<dbReference type="InterPro" id="IPR006315">
    <property type="entry name" value="OM_autotransptr_brl_dom"/>
</dbReference>
<dbReference type="InterPro" id="IPR013425">
    <property type="entry name" value="Autotrns_rpt"/>
</dbReference>
<feature type="domain" description="Autotransporter" evidence="2">
    <location>
        <begin position="477"/>
        <end position="751"/>
    </location>
</feature>
<gene>
    <name evidence="3" type="ORF">DI569_12785</name>
</gene>
<evidence type="ECO:0000259" key="2">
    <source>
        <dbReference type="PROSITE" id="PS51208"/>
    </source>
</evidence>
<sequence length="751" mass="75002">MQVNEVGAGATAQSPIETGAVTNNGLLVLNFGSDDVVSDLADLTIAGTGRIQLIGEAAFTLDTATIAHTGGTTVSNGGLILTGVLAGNVATEGDGSFTLGAGGTEGSFAGSIVNNGRFVFNRSDDYSFLGGFSGSGILDKRGAGVLTFTGDYGFQGVTNIFGGAVRIGGTIAPETKFDLGDGGTLDITGKDQTIGGLSGAADTKVVVGDSQLTISQTDNSAFAGAISGNGGIVKTGGGTLNLTGNSTYTGPTSVNGGKLAVNGSIVSPVTVNTGGTLGGNGTVGSTTAASGGTIAPGNSIGRLTVAGNLGFAAGSTYEVETNAAGAADRIDATGRVTIDAAAKVAVLAENGAYNPRTDYIVLTGAGGVSGTFGSVTSNLAFLTPLLRYGSDRVTLSLYRNDIDFTDVAVGFNQTGVAAAIQSLGFDNPLFEGVLVASAAGAQTAYTDLSGEILASTVTGLNDDSRYLRGALMTLPAPEAGGAFVWGSAFGGWGDFDAKGGQSGVDTDHTGLVAGIGIGGNGFAAALSAGIGSSDFRLTGRGDKADADSKYLAAHATYGTGDGLRGAFGISYGWHDVDTNRTVAFAPLAQTLTSSRDADTLQVFGEVGYDIVAGTAAVTPFARLAHVRTKSDAFTETGGSGALAIDRTKQETTFLSLGLRGRLNADAPGFQPFGSLAWNRAFDDRAALATGGFAAGGTPFAILGNWIPKNSAEIEAGFDYSAGAFRIGAAYSGTLASDRQSHGARITARIAF</sequence>
<dbReference type="InterPro" id="IPR011050">
    <property type="entry name" value="Pectin_lyase_fold/virulence"/>
</dbReference>
<protein>
    <recommendedName>
        <fullName evidence="2">Autotransporter domain-containing protein</fullName>
    </recommendedName>
</protein>
<dbReference type="NCBIfam" id="TIGR01414">
    <property type="entry name" value="autotrans_barl"/>
    <property type="match status" value="1"/>
</dbReference>
<keyword evidence="1" id="KW-0732">Signal</keyword>
<name>A0A2W5L3B0_SPHMC</name>
<dbReference type="SUPFAM" id="SSF51126">
    <property type="entry name" value="Pectin lyase-like"/>
    <property type="match status" value="1"/>
</dbReference>
<dbReference type="Proteomes" id="UP000248597">
    <property type="component" value="Unassembled WGS sequence"/>
</dbReference>
<accession>A0A2W5L3B0</accession>
<dbReference type="InterPro" id="IPR036709">
    <property type="entry name" value="Autotransporte_beta_dom_sf"/>
</dbReference>
<dbReference type="Pfam" id="PF03797">
    <property type="entry name" value="Autotransporter"/>
    <property type="match status" value="1"/>
</dbReference>
<dbReference type="InterPro" id="IPR012332">
    <property type="entry name" value="Autotransporter_pectin_lyase_C"/>
</dbReference>
<evidence type="ECO:0000256" key="1">
    <source>
        <dbReference type="ARBA" id="ARBA00022729"/>
    </source>
</evidence>
<reference evidence="3 4" key="1">
    <citation type="submission" date="2017-08" db="EMBL/GenBank/DDBJ databases">
        <title>Infants hospitalized years apart are colonized by the same room-sourced microbial strains.</title>
        <authorList>
            <person name="Brooks B."/>
            <person name="Olm M.R."/>
            <person name="Firek B.A."/>
            <person name="Baker R."/>
            <person name="Thomas B.C."/>
            <person name="Morowitz M.J."/>
            <person name="Banfield J.F."/>
        </authorList>
    </citation>
    <scope>NUCLEOTIDE SEQUENCE [LARGE SCALE GENOMIC DNA]</scope>
    <source>
        <strain evidence="3">S2_005_003_R2_47</strain>
    </source>
</reference>
<comment type="caution">
    <text evidence="3">The sequence shown here is derived from an EMBL/GenBank/DDBJ whole genome shotgun (WGS) entry which is preliminary data.</text>
</comment>
<organism evidence="3 4">
    <name type="scientific">Sphingopyxis macrogoltabida</name>
    <name type="common">Sphingomonas macrogoltabidus</name>
    <dbReference type="NCBI Taxonomy" id="33050"/>
    <lineage>
        <taxon>Bacteria</taxon>
        <taxon>Pseudomonadati</taxon>
        <taxon>Pseudomonadota</taxon>
        <taxon>Alphaproteobacteria</taxon>
        <taxon>Sphingomonadales</taxon>
        <taxon>Sphingomonadaceae</taxon>
        <taxon>Sphingopyxis</taxon>
    </lineage>
</organism>
<dbReference type="PROSITE" id="PS51208">
    <property type="entry name" value="AUTOTRANSPORTER"/>
    <property type="match status" value="1"/>
</dbReference>
<dbReference type="GO" id="GO:0019867">
    <property type="term" value="C:outer membrane"/>
    <property type="evidence" value="ECO:0007669"/>
    <property type="project" value="InterPro"/>
</dbReference>
<dbReference type="AlphaFoldDB" id="A0A2W5L3B0"/>
<dbReference type="Gene3D" id="2.40.128.130">
    <property type="entry name" value="Autotransporter beta-domain"/>
    <property type="match status" value="1"/>
</dbReference>
<dbReference type="InterPro" id="IPR005546">
    <property type="entry name" value="Autotransporte_beta"/>
</dbReference>
<dbReference type="Gene3D" id="2.160.20.20">
    <property type="match status" value="1"/>
</dbReference>
<dbReference type="SMART" id="SM00869">
    <property type="entry name" value="Autotransporter"/>
    <property type="match status" value="1"/>
</dbReference>
<evidence type="ECO:0000313" key="3">
    <source>
        <dbReference type="EMBL" id="PZQ21215.1"/>
    </source>
</evidence>
<proteinExistence type="predicted"/>
<dbReference type="SUPFAM" id="SSF103515">
    <property type="entry name" value="Autotransporter"/>
    <property type="match status" value="1"/>
</dbReference>
<evidence type="ECO:0000313" key="4">
    <source>
        <dbReference type="Proteomes" id="UP000248597"/>
    </source>
</evidence>
<dbReference type="Pfam" id="PF12951">
    <property type="entry name" value="PATR"/>
    <property type="match status" value="2"/>
</dbReference>
<dbReference type="NCBIfam" id="TIGR02601">
    <property type="entry name" value="autotrns_rpt"/>
    <property type="match status" value="1"/>
</dbReference>
<dbReference type="EMBL" id="QFPJ01000034">
    <property type="protein sequence ID" value="PZQ21215.1"/>
    <property type="molecule type" value="Genomic_DNA"/>
</dbReference>